<organism evidence="3 4">
    <name type="scientific">Variovorax terrae</name>
    <dbReference type="NCBI Taxonomy" id="2923278"/>
    <lineage>
        <taxon>Bacteria</taxon>
        <taxon>Pseudomonadati</taxon>
        <taxon>Pseudomonadota</taxon>
        <taxon>Betaproteobacteria</taxon>
        <taxon>Burkholderiales</taxon>
        <taxon>Comamonadaceae</taxon>
        <taxon>Variovorax</taxon>
    </lineage>
</organism>
<dbReference type="InterPro" id="IPR005064">
    <property type="entry name" value="BUG"/>
</dbReference>
<evidence type="ECO:0000256" key="2">
    <source>
        <dbReference type="SAM" id="SignalP"/>
    </source>
</evidence>
<dbReference type="Gene3D" id="3.40.190.150">
    <property type="entry name" value="Bordetella uptake gene, domain 1"/>
    <property type="match status" value="1"/>
</dbReference>
<dbReference type="CDD" id="cd07012">
    <property type="entry name" value="PBP2_Bug_TTT"/>
    <property type="match status" value="1"/>
</dbReference>
<dbReference type="EMBL" id="JALGBI010000001">
    <property type="protein sequence ID" value="MCJ0762271.1"/>
    <property type="molecule type" value="Genomic_DNA"/>
</dbReference>
<keyword evidence="4" id="KW-1185">Reference proteome</keyword>
<dbReference type="RefSeq" id="WP_243304373.1">
    <property type="nucleotide sequence ID" value="NZ_JALGBI010000001.1"/>
</dbReference>
<accession>A0A9X1VR35</accession>
<name>A0A9X1VR35_9BURK</name>
<dbReference type="Pfam" id="PF03401">
    <property type="entry name" value="TctC"/>
    <property type="match status" value="1"/>
</dbReference>
<protein>
    <submittedName>
        <fullName evidence="3">Tripartite tricarboxylate transporter substrate binding protein</fullName>
    </submittedName>
</protein>
<dbReference type="Proteomes" id="UP001139447">
    <property type="component" value="Unassembled WGS sequence"/>
</dbReference>
<comment type="caution">
    <text evidence="3">The sequence shown here is derived from an EMBL/GenBank/DDBJ whole genome shotgun (WGS) entry which is preliminary data.</text>
</comment>
<evidence type="ECO:0000313" key="3">
    <source>
        <dbReference type="EMBL" id="MCJ0762271.1"/>
    </source>
</evidence>
<dbReference type="AlphaFoldDB" id="A0A9X1VR35"/>
<dbReference type="InterPro" id="IPR042100">
    <property type="entry name" value="Bug_dom1"/>
</dbReference>
<feature type="signal peptide" evidence="2">
    <location>
        <begin position="1"/>
        <end position="30"/>
    </location>
</feature>
<dbReference type="Gene3D" id="3.40.190.10">
    <property type="entry name" value="Periplasmic binding protein-like II"/>
    <property type="match status" value="1"/>
</dbReference>
<evidence type="ECO:0000256" key="1">
    <source>
        <dbReference type="ARBA" id="ARBA00006987"/>
    </source>
</evidence>
<reference evidence="3" key="1">
    <citation type="submission" date="2022-03" db="EMBL/GenBank/DDBJ databases">
        <authorList>
            <person name="Woo C.Y."/>
        </authorList>
    </citation>
    <scope>NUCLEOTIDE SEQUENCE</scope>
    <source>
        <strain evidence="3">CYS-02</strain>
    </source>
</reference>
<keyword evidence="2" id="KW-0732">Signal</keyword>
<gene>
    <name evidence="3" type="ORF">MMF98_03525</name>
</gene>
<evidence type="ECO:0000313" key="4">
    <source>
        <dbReference type="Proteomes" id="UP001139447"/>
    </source>
</evidence>
<comment type="similarity">
    <text evidence="1">Belongs to the UPF0065 (bug) family.</text>
</comment>
<dbReference type="PANTHER" id="PTHR42928:SF5">
    <property type="entry name" value="BLR1237 PROTEIN"/>
    <property type="match status" value="1"/>
</dbReference>
<feature type="chain" id="PRO_5040894697" evidence="2">
    <location>
        <begin position="31"/>
        <end position="329"/>
    </location>
</feature>
<proteinExistence type="inferred from homology"/>
<dbReference type="PIRSF" id="PIRSF017082">
    <property type="entry name" value="YflP"/>
    <property type="match status" value="1"/>
</dbReference>
<dbReference type="PANTHER" id="PTHR42928">
    <property type="entry name" value="TRICARBOXYLATE-BINDING PROTEIN"/>
    <property type="match status" value="1"/>
</dbReference>
<dbReference type="SUPFAM" id="SSF53850">
    <property type="entry name" value="Periplasmic binding protein-like II"/>
    <property type="match status" value="1"/>
</dbReference>
<sequence length="329" mass="35181">MKRKFLKTLSHMLVGAAAVASMTAAGTVWAADSFPSKPVRIMYPFPAGGGMEVVLRVIAQEMQKSTGQSFVIDNRPGAGAAIAAQAAASAAPDGYTLFVGPVGIMALTPHLRKLPYDPQKDLVAVARLSEFKGVLIVGNQVPVKNVEEFIAYAKAHPGKLSYGSSGIGSQGHVSGEILQRGWGIKLNHIPYKGAADMVSDLIAGRLDIANDLTMLSYAKQGKAKLLAVFDDKRLADYPEAPALGELRVPQVNKGGTWFGAFAPKGTPPEVVDKLASEFEKALKSPEVIDRMRPITISPAFLGPKEFKKVWDEDYTSYGSIIKEAGIKVE</sequence>